<feature type="region of interest" description="Disordered" evidence="10">
    <location>
        <begin position="1"/>
        <end position="85"/>
    </location>
</feature>
<evidence type="ECO:0000256" key="9">
    <source>
        <dbReference type="PROSITE-ProRule" id="PRU00089"/>
    </source>
</evidence>
<keyword evidence="13" id="KW-1185">Reference proteome</keyword>
<evidence type="ECO:0000313" key="13">
    <source>
        <dbReference type="Proteomes" id="UP001487740"/>
    </source>
</evidence>
<dbReference type="EMBL" id="JARAKH010000028">
    <property type="protein sequence ID" value="KAK8388938.1"/>
    <property type="molecule type" value="Genomic_DNA"/>
</dbReference>
<dbReference type="GO" id="GO:0000981">
    <property type="term" value="F:DNA-binding transcription factor activity, RNA polymerase II-specific"/>
    <property type="evidence" value="ECO:0007669"/>
    <property type="project" value="TreeGrafter"/>
</dbReference>
<feature type="compositionally biased region" description="Pro residues" evidence="10">
    <location>
        <begin position="142"/>
        <end position="156"/>
    </location>
</feature>
<evidence type="ECO:0000256" key="6">
    <source>
        <dbReference type="ARBA" id="ARBA00023163"/>
    </source>
</evidence>
<dbReference type="InterPro" id="IPR036388">
    <property type="entry name" value="WH-like_DNA-bd_sf"/>
</dbReference>
<dbReference type="EMBL" id="JARAKH010000028">
    <property type="protein sequence ID" value="KAK8388937.1"/>
    <property type="molecule type" value="Genomic_DNA"/>
</dbReference>
<keyword evidence="6" id="KW-0804">Transcription</keyword>
<evidence type="ECO:0000256" key="7">
    <source>
        <dbReference type="ARBA" id="ARBA00023242"/>
    </source>
</evidence>
<dbReference type="AlphaFoldDB" id="A0AAW0TPD1"/>
<evidence type="ECO:0000259" key="11">
    <source>
        <dbReference type="PROSITE" id="PS50039"/>
    </source>
</evidence>
<dbReference type="InterPro" id="IPR001766">
    <property type="entry name" value="Fork_head_dom"/>
</dbReference>
<dbReference type="SMART" id="SM00339">
    <property type="entry name" value="FH"/>
    <property type="match status" value="1"/>
</dbReference>
<dbReference type="Proteomes" id="UP001487740">
    <property type="component" value="Unassembled WGS sequence"/>
</dbReference>
<dbReference type="CDD" id="cd20023">
    <property type="entry name" value="FH_FOXJ1"/>
    <property type="match status" value="1"/>
</dbReference>
<feature type="DNA-binding region" description="Fork-head" evidence="9">
    <location>
        <begin position="191"/>
        <end position="284"/>
    </location>
</feature>
<feature type="domain" description="Fork-head" evidence="11">
    <location>
        <begin position="191"/>
        <end position="284"/>
    </location>
</feature>
<evidence type="ECO:0000256" key="5">
    <source>
        <dbReference type="ARBA" id="ARBA00023159"/>
    </source>
</evidence>
<keyword evidence="4 9" id="KW-0238">DNA-binding</keyword>
<sequence length="563" mass="61865">MLGSGGRESFQVSPDGQDPSSRMLGPAVTTHSLAGQASTAVILQNQGTEGDTNTQQDSLSVTSSRGKAPYLPHHRAHRPYGNSSDGLAHYDPSRCAMTRSVGTMGGGVLSTATDNTVSCGDDLTSLSWLHSLDMGGMVPHLATPPTPPASPQPHNPLPSHNTHAPPSDRKRKVEAQDKLDRIDYSQDGSAKPPYSYAALIGMAMKENQNKMTLSAIYKWIKENFAYYKTADPSWQNSIRHNLSLNKCFLKVPRSKDEPGKGGFWRLDPEYADSLVDGVFKKRRPTRHTLPPPSKSKRNRRLPCHPSPQQQQQQHQQQTQQLGVKVLLQQPQAAFMPPPTNKPPPRATLYIGQDGTEVERETVESANNLKDELVWSTILGEEVHDDAWPCRTQELVTDLSQTGDPSTYPTTITTSHPHQHNLPHQQLDFSDHLGQHHQVITITTSTTPSLPSLELSPASLGVEEDLFTSPDCSEASNDDADSLTSSLEINNDGSWSKGVYEELPSMNTFCNSLTQLRPLEPSTAPVLVQDAHAWGPDTNWDDSRTLSLLDANLDLENLIDLDEL</sequence>
<dbReference type="InterPro" id="IPR018122">
    <property type="entry name" value="TF_fork_head_CS_1"/>
</dbReference>
<evidence type="ECO:0000256" key="3">
    <source>
        <dbReference type="ARBA" id="ARBA00023015"/>
    </source>
</evidence>
<proteinExistence type="inferred from homology"/>
<dbReference type="PROSITE" id="PS50039">
    <property type="entry name" value="FORK_HEAD_3"/>
    <property type="match status" value="1"/>
</dbReference>
<dbReference type="GO" id="GO:0005634">
    <property type="term" value="C:nucleus"/>
    <property type="evidence" value="ECO:0007669"/>
    <property type="project" value="UniProtKB-SubCell"/>
</dbReference>
<dbReference type="SUPFAM" id="SSF46785">
    <property type="entry name" value="Winged helix' DNA-binding domain"/>
    <property type="match status" value="1"/>
</dbReference>
<keyword evidence="5" id="KW-0010">Activator</keyword>
<dbReference type="InterPro" id="IPR047512">
    <property type="entry name" value="FH_FOXJ1"/>
</dbReference>
<organism evidence="12 13">
    <name type="scientific">Scylla paramamosain</name>
    <name type="common">Mud crab</name>
    <dbReference type="NCBI Taxonomy" id="85552"/>
    <lineage>
        <taxon>Eukaryota</taxon>
        <taxon>Metazoa</taxon>
        <taxon>Ecdysozoa</taxon>
        <taxon>Arthropoda</taxon>
        <taxon>Crustacea</taxon>
        <taxon>Multicrustacea</taxon>
        <taxon>Malacostraca</taxon>
        <taxon>Eumalacostraca</taxon>
        <taxon>Eucarida</taxon>
        <taxon>Decapoda</taxon>
        <taxon>Pleocyemata</taxon>
        <taxon>Brachyura</taxon>
        <taxon>Eubrachyura</taxon>
        <taxon>Portunoidea</taxon>
        <taxon>Portunidae</taxon>
        <taxon>Portuninae</taxon>
        <taxon>Scylla</taxon>
    </lineage>
</organism>
<keyword evidence="3" id="KW-0805">Transcription regulation</keyword>
<dbReference type="GO" id="GO:0000978">
    <property type="term" value="F:RNA polymerase II cis-regulatory region sequence-specific DNA binding"/>
    <property type="evidence" value="ECO:0007669"/>
    <property type="project" value="TreeGrafter"/>
</dbReference>
<dbReference type="PROSITE" id="PS00657">
    <property type="entry name" value="FORK_HEAD_1"/>
    <property type="match status" value="1"/>
</dbReference>
<accession>A0AAW0TPD1</accession>
<feature type="region of interest" description="Disordered" evidence="10">
    <location>
        <begin position="138"/>
        <end position="173"/>
    </location>
</feature>
<feature type="region of interest" description="Disordered" evidence="10">
    <location>
        <begin position="277"/>
        <end position="320"/>
    </location>
</feature>
<dbReference type="InterPro" id="IPR030456">
    <property type="entry name" value="TF_fork_head_CS_2"/>
</dbReference>
<dbReference type="InterPro" id="IPR047513">
    <property type="entry name" value="FOXJ1"/>
</dbReference>
<evidence type="ECO:0000256" key="4">
    <source>
        <dbReference type="ARBA" id="ARBA00023125"/>
    </source>
</evidence>
<name>A0AAW0TPD1_SCYPA</name>
<keyword evidence="7 9" id="KW-0539">Nucleus</keyword>
<dbReference type="PRINTS" id="PR00053">
    <property type="entry name" value="FORKHEAD"/>
</dbReference>
<dbReference type="Gene3D" id="1.10.10.10">
    <property type="entry name" value="Winged helix-like DNA-binding domain superfamily/Winged helix DNA-binding domain"/>
    <property type="match status" value="1"/>
</dbReference>
<gene>
    <name evidence="12" type="ORF">O3P69_020715</name>
</gene>
<evidence type="ECO:0000256" key="10">
    <source>
        <dbReference type="SAM" id="MobiDB-lite"/>
    </source>
</evidence>
<keyword evidence="2" id="KW-0970">Cilium biogenesis/degradation</keyword>
<feature type="compositionally biased region" description="Polar residues" evidence="10">
    <location>
        <begin position="29"/>
        <end position="65"/>
    </location>
</feature>
<dbReference type="Pfam" id="PF00250">
    <property type="entry name" value="Forkhead"/>
    <property type="match status" value="1"/>
</dbReference>
<reference evidence="12 13" key="1">
    <citation type="submission" date="2023-03" db="EMBL/GenBank/DDBJ databases">
        <title>High-quality genome of Scylla paramamosain provides insights in environmental adaptation.</title>
        <authorList>
            <person name="Zhang L."/>
        </authorList>
    </citation>
    <scope>NUCLEOTIDE SEQUENCE [LARGE SCALE GENOMIC DNA]</scope>
    <source>
        <strain evidence="12">LZ_2023a</strain>
        <tissue evidence="12">Muscle</tissue>
    </source>
</reference>
<dbReference type="PROSITE" id="PS00658">
    <property type="entry name" value="FORK_HEAD_2"/>
    <property type="match status" value="1"/>
</dbReference>
<evidence type="ECO:0000256" key="1">
    <source>
        <dbReference type="ARBA" id="ARBA00004123"/>
    </source>
</evidence>
<dbReference type="PANTHER" id="PTHR46805:SF1">
    <property type="entry name" value="FORKHEAD BOX PROTEIN J1"/>
    <property type="match status" value="1"/>
</dbReference>
<dbReference type="PANTHER" id="PTHR46805">
    <property type="entry name" value="FORKHEAD BOX PROTEIN J1"/>
    <property type="match status" value="1"/>
</dbReference>
<feature type="compositionally biased region" description="Polar residues" evidence="10">
    <location>
        <begin position="10"/>
        <end position="20"/>
    </location>
</feature>
<evidence type="ECO:0000256" key="2">
    <source>
        <dbReference type="ARBA" id="ARBA00022794"/>
    </source>
</evidence>
<dbReference type="GO" id="GO:0030030">
    <property type="term" value="P:cell projection organization"/>
    <property type="evidence" value="ECO:0007669"/>
    <property type="project" value="UniProtKB-KW"/>
</dbReference>
<comment type="similarity">
    <text evidence="8">Belongs to the FOXJ1 family.</text>
</comment>
<comment type="subcellular location">
    <subcellularLocation>
        <location evidence="1 9">Nucleus</location>
    </subcellularLocation>
</comment>
<dbReference type="FunFam" id="1.10.10.10:FF:000030">
    <property type="entry name" value="Forkhead box protein K2"/>
    <property type="match status" value="1"/>
</dbReference>
<dbReference type="InterPro" id="IPR036390">
    <property type="entry name" value="WH_DNA-bd_sf"/>
</dbReference>
<evidence type="ECO:0000313" key="12">
    <source>
        <dbReference type="EMBL" id="KAK8388938.1"/>
    </source>
</evidence>
<comment type="caution">
    <text evidence="12">The sequence shown here is derived from an EMBL/GenBank/DDBJ whole genome shotgun (WGS) entry which is preliminary data.</text>
</comment>
<evidence type="ECO:0000256" key="8">
    <source>
        <dbReference type="ARBA" id="ARBA00034770"/>
    </source>
</evidence>
<feature type="compositionally biased region" description="Low complexity" evidence="10">
    <location>
        <begin position="308"/>
        <end position="320"/>
    </location>
</feature>
<protein>
    <recommendedName>
        <fullName evidence="11">Fork-head domain-containing protein</fullName>
    </recommendedName>
</protein>